<dbReference type="Proteomes" id="UP000823941">
    <property type="component" value="Chromosome 14"/>
</dbReference>
<evidence type="ECO:0000259" key="1">
    <source>
        <dbReference type="Pfam" id="PF09588"/>
    </source>
</evidence>
<comment type="caution">
    <text evidence="2">The sequence shown here is derived from an EMBL/GenBank/DDBJ whole genome shotgun (WGS) entry which is preliminary data.</text>
</comment>
<dbReference type="InterPro" id="IPR011335">
    <property type="entry name" value="Restrct_endonuc-II-like"/>
</dbReference>
<reference evidence="2 3" key="1">
    <citation type="submission" date="2021-06" db="EMBL/GenBank/DDBJ databases">
        <title>A haploid diamondback moth (Plutella xylostella L.) genome assembly resolves 31 chromosomes and identifies a diamide resistance mutation.</title>
        <authorList>
            <person name="Ward C.M."/>
            <person name="Perry K.D."/>
            <person name="Baker G."/>
            <person name="Powis K."/>
            <person name="Heckel D.G."/>
            <person name="Baxter S.W."/>
        </authorList>
    </citation>
    <scope>NUCLEOTIDE SEQUENCE [LARGE SCALE GENOMIC DNA]</scope>
    <source>
        <strain evidence="2 3">LV</strain>
        <tissue evidence="2">Single pupa</tissue>
    </source>
</reference>
<name>A0ABQ7QIA4_PLUXY</name>
<feature type="domain" description="YqaJ viral recombinase" evidence="1">
    <location>
        <begin position="1"/>
        <end position="50"/>
    </location>
</feature>
<dbReference type="InterPro" id="IPR019080">
    <property type="entry name" value="YqaJ_viral_recombinase"/>
</dbReference>
<dbReference type="EMBL" id="JAHIBW010000014">
    <property type="protein sequence ID" value="KAG7304952.1"/>
    <property type="molecule type" value="Genomic_DNA"/>
</dbReference>
<dbReference type="SUPFAM" id="SSF52980">
    <property type="entry name" value="Restriction endonuclease-like"/>
    <property type="match status" value="1"/>
</dbReference>
<dbReference type="InterPro" id="IPR011604">
    <property type="entry name" value="PDDEXK-like_dom_sf"/>
</dbReference>
<accession>A0ABQ7QIA4</accession>
<dbReference type="Pfam" id="PF09588">
    <property type="entry name" value="YqaJ"/>
    <property type="match status" value="1"/>
</dbReference>
<dbReference type="PANTHER" id="PTHR39953:SF1">
    <property type="entry name" value="RE54151P"/>
    <property type="match status" value="1"/>
</dbReference>
<dbReference type="Gene3D" id="3.90.320.10">
    <property type="match status" value="1"/>
</dbReference>
<proteinExistence type="predicted"/>
<evidence type="ECO:0000313" key="2">
    <source>
        <dbReference type="EMBL" id="KAG7304952.1"/>
    </source>
</evidence>
<gene>
    <name evidence="2" type="ORF">JYU34_010368</name>
</gene>
<evidence type="ECO:0000313" key="3">
    <source>
        <dbReference type="Proteomes" id="UP000823941"/>
    </source>
</evidence>
<dbReference type="PANTHER" id="PTHR39953">
    <property type="entry name" value="RE54151P"/>
    <property type="match status" value="1"/>
</dbReference>
<sequence length="107" mass="12016">MGASPDGVTKDCVIEIKCPISAKTFQAYVKNNEICNKYKAQINLQMKATGLLKGIFCIADPLFETTKKVHLFHVDFDEAFLTDIIGKAETFWQSFIYPKIMSSAKCN</sequence>
<organism evidence="2 3">
    <name type="scientific">Plutella xylostella</name>
    <name type="common">Diamondback moth</name>
    <name type="synonym">Plutella maculipennis</name>
    <dbReference type="NCBI Taxonomy" id="51655"/>
    <lineage>
        <taxon>Eukaryota</taxon>
        <taxon>Metazoa</taxon>
        <taxon>Ecdysozoa</taxon>
        <taxon>Arthropoda</taxon>
        <taxon>Hexapoda</taxon>
        <taxon>Insecta</taxon>
        <taxon>Pterygota</taxon>
        <taxon>Neoptera</taxon>
        <taxon>Endopterygota</taxon>
        <taxon>Lepidoptera</taxon>
        <taxon>Glossata</taxon>
        <taxon>Ditrysia</taxon>
        <taxon>Yponomeutoidea</taxon>
        <taxon>Plutellidae</taxon>
        <taxon>Plutella</taxon>
    </lineage>
</organism>
<protein>
    <recommendedName>
        <fullName evidence="1">YqaJ viral recombinase domain-containing protein</fullName>
    </recommendedName>
</protein>
<keyword evidence="3" id="KW-1185">Reference proteome</keyword>